<dbReference type="PROSITE" id="PS00107">
    <property type="entry name" value="PROTEIN_KINASE_ATP"/>
    <property type="match status" value="1"/>
</dbReference>
<keyword evidence="7" id="KW-1185">Reference proteome</keyword>
<keyword evidence="5" id="KW-0732">Signal</keyword>
<keyword evidence="4" id="KW-0812">Transmembrane</keyword>
<protein>
    <recommendedName>
        <fullName evidence="8">Wall-associated receptor kinase-like 14</fullName>
    </recommendedName>
</protein>
<feature type="signal peptide" evidence="5">
    <location>
        <begin position="1"/>
        <end position="23"/>
    </location>
</feature>
<dbReference type="EMBL" id="JAPFFJ010000017">
    <property type="protein sequence ID" value="KAJ6404822.1"/>
    <property type="molecule type" value="Genomic_DNA"/>
</dbReference>
<feature type="binding site" evidence="3">
    <location>
        <position position="375"/>
    </location>
    <ligand>
        <name>ATP</name>
        <dbReference type="ChEBI" id="CHEBI:30616"/>
    </ligand>
</feature>
<dbReference type="PANTHER" id="PTHR46008:SF62">
    <property type="entry name" value="PROTEIN KINASE DOMAIN-CONTAINING PROTEIN"/>
    <property type="match status" value="1"/>
</dbReference>
<comment type="caution">
    <text evidence="6">The sequence shown here is derived from an EMBL/GenBank/DDBJ whole genome shotgun (WGS) entry which is preliminary data.</text>
</comment>
<dbReference type="InterPro" id="IPR017441">
    <property type="entry name" value="Protein_kinase_ATP_BS"/>
</dbReference>
<reference evidence="6 7" key="1">
    <citation type="journal article" date="2023" name="Int. J. Mol. Sci.">
        <title>De Novo Assembly and Annotation of 11 Diverse Shrub Willow (Salix) Genomes Reveals Novel Gene Organization in Sex-Linked Regions.</title>
        <authorList>
            <person name="Hyden B."/>
            <person name="Feng K."/>
            <person name="Yates T.B."/>
            <person name="Jawdy S."/>
            <person name="Cereghino C."/>
            <person name="Smart L.B."/>
            <person name="Muchero W."/>
        </authorList>
    </citation>
    <scope>NUCLEOTIDE SEQUENCE [LARGE SCALE GENOMIC DNA]</scope>
    <source>
        <tissue evidence="6">Shoot tip</tissue>
    </source>
</reference>
<dbReference type="InterPro" id="IPR011009">
    <property type="entry name" value="Kinase-like_dom_sf"/>
</dbReference>
<dbReference type="SUPFAM" id="SSF56112">
    <property type="entry name" value="Protein kinase-like (PK-like)"/>
    <property type="match status" value="1"/>
</dbReference>
<evidence type="ECO:0000256" key="5">
    <source>
        <dbReference type="SAM" id="SignalP"/>
    </source>
</evidence>
<keyword evidence="1 3" id="KW-0547">Nucleotide-binding</keyword>
<dbReference type="Proteomes" id="UP001162972">
    <property type="component" value="Chromosome 2"/>
</dbReference>
<dbReference type="GO" id="GO:0016301">
    <property type="term" value="F:kinase activity"/>
    <property type="evidence" value="ECO:0007669"/>
    <property type="project" value="TreeGrafter"/>
</dbReference>
<name>A0AAD6JGN1_9ROSI</name>
<evidence type="ECO:0008006" key="8">
    <source>
        <dbReference type="Google" id="ProtNLM"/>
    </source>
</evidence>
<accession>A0AAD6JGN1</accession>
<keyword evidence="4" id="KW-1133">Transmembrane helix</keyword>
<proteinExistence type="predicted"/>
<dbReference type="AlphaFoldDB" id="A0AAD6JGN1"/>
<dbReference type="Gene3D" id="3.30.200.20">
    <property type="entry name" value="Phosphorylase Kinase, domain 1"/>
    <property type="match status" value="1"/>
</dbReference>
<gene>
    <name evidence="6" type="ORF">OIU84_012903</name>
</gene>
<evidence type="ECO:0000256" key="2">
    <source>
        <dbReference type="ARBA" id="ARBA00022840"/>
    </source>
</evidence>
<dbReference type="PANTHER" id="PTHR46008">
    <property type="entry name" value="LEAF RUST 10 DISEASE-RESISTANCE LOCUS RECEPTOR-LIKE PROTEIN KINASE-LIKE 1.4"/>
    <property type="match status" value="1"/>
</dbReference>
<keyword evidence="2 3" id="KW-0067">ATP-binding</keyword>
<evidence type="ECO:0000313" key="6">
    <source>
        <dbReference type="EMBL" id="KAJ6404822.1"/>
    </source>
</evidence>
<feature type="chain" id="PRO_5042285207" description="Wall-associated receptor kinase-like 14" evidence="5">
    <location>
        <begin position="24"/>
        <end position="481"/>
    </location>
</feature>
<dbReference type="GO" id="GO:0005524">
    <property type="term" value="F:ATP binding"/>
    <property type="evidence" value="ECO:0007669"/>
    <property type="project" value="UniProtKB-UniRule"/>
</dbReference>
<evidence type="ECO:0000313" key="7">
    <source>
        <dbReference type="Proteomes" id="UP001162972"/>
    </source>
</evidence>
<evidence type="ECO:0000256" key="1">
    <source>
        <dbReference type="ARBA" id="ARBA00022741"/>
    </source>
</evidence>
<evidence type="ECO:0000256" key="4">
    <source>
        <dbReference type="SAM" id="Phobius"/>
    </source>
</evidence>
<keyword evidence="4" id="KW-0472">Membrane</keyword>
<feature type="transmembrane region" description="Helical" evidence="4">
    <location>
        <begin position="286"/>
        <end position="308"/>
    </location>
</feature>
<sequence>MILQQHTAIFLAILAISLIEAHASIKFRCNRTCGTNNLPYPFGFSADCDIHLNCSPSGQMLINEFPVQIVGQNSIKIILEPKCNRPFEALDNLFTKNYAPKSTNAILLHNCTSAVSPCNIPSIKVQTHFESLNCSNNNNLSCFSKEVTEDGFFDYSMANISRCQYLLSSISAESFTGSGVSLEIQMMELWWWLQGDCRCSKDAICTQVESPAGSGFRCQCRDGLVGDGYLAGVGCRKGHAYINIKEVFQKLGVGTWSACRNLKRNPLQVAILPSILSGKCGGGSGVAVLLGGVVAGVGVSLGLFCCLLRRSSASKAKSRRKLHLAEAADINIPIYPYKEIEKATNSFSAKQRIGTGAYGTVYAGKLNSDSWVAIKRIKHGDMDNIEQNEVNLAALAADKISRGRLDEIIDPFLDLHSDAWTFSSVHKVAEVAFRCLAFHKDMRPSMREASELDSKKNRIGEKRFVCSPDTAQWKVTGSGQS</sequence>
<organism evidence="6 7">
    <name type="scientific">Salix udensis</name>
    <dbReference type="NCBI Taxonomy" id="889485"/>
    <lineage>
        <taxon>Eukaryota</taxon>
        <taxon>Viridiplantae</taxon>
        <taxon>Streptophyta</taxon>
        <taxon>Embryophyta</taxon>
        <taxon>Tracheophyta</taxon>
        <taxon>Spermatophyta</taxon>
        <taxon>Magnoliopsida</taxon>
        <taxon>eudicotyledons</taxon>
        <taxon>Gunneridae</taxon>
        <taxon>Pentapetalae</taxon>
        <taxon>rosids</taxon>
        <taxon>fabids</taxon>
        <taxon>Malpighiales</taxon>
        <taxon>Salicaceae</taxon>
        <taxon>Saliceae</taxon>
        <taxon>Salix</taxon>
    </lineage>
</organism>
<evidence type="ECO:0000256" key="3">
    <source>
        <dbReference type="PROSITE-ProRule" id="PRU10141"/>
    </source>
</evidence>